<dbReference type="RefSeq" id="WP_028971746.1">
    <property type="nucleotide sequence ID" value="NZ_CTRP01000014.1"/>
</dbReference>
<dbReference type="Gene3D" id="3.40.50.300">
    <property type="entry name" value="P-loop containing nucleotide triphosphate hydrolases"/>
    <property type="match status" value="1"/>
</dbReference>
<evidence type="ECO:0000313" key="6">
    <source>
        <dbReference type="EMBL" id="CQR73681.1"/>
    </source>
</evidence>
<keyword evidence="4 6" id="KW-0067">ATP-binding</keyword>
<dbReference type="Pfam" id="PF00005">
    <property type="entry name" value="ABC_tran"/>
    <property type="match status" value="1"/>
</dbReference>
<dbReference type="GO" id="GO:0005524">
    <property type="term" value="F:ATP binding"/>
    <property type="evidence" value="ECO:0007669"/>
    <property type="project" value="UniProtKB-KW"/>
</dbReference>
<dbReference type="AlphaFoldDB" id="A0A0U1L206"/>
<evidence type="ECO:0000259" key="5">
    <source>
        <dbReference type="PROSITE" id="PS50893"/>
    </source>
</evidence>
<dbReference type="PANTHER" id="PTHR42781:SF4">
    <property type="entry name" value="SPERMIDINE_PUTRESCINE IMPORT ATP-BINDING PROTEIN POTA"/>
    <property type="match status" value="1"/>
</dbReference>
<dbReference type="GO" id="GO:0016887">
    <property type="term" value="F:ATP hydrolysis activity"/>
    <property type="evidence" value="ECO:0007669"/>
    <property type="project" value="InterPro"/>
</dbReference>
<sequence>MRQTVLKLADIKVFRNKRQILNIEALSISAGEIIAVVGPNGAGKSTLLQLINMHLSSKVGKMYLFGEDVDRADKQTLRRRCSMVFQETMLLDDTVFNNVALALKFRGMSPSIIKEKVNGALDAFHCTHLVTRRARNLSGGEAQRVCLARALVYEPELLLLDEPFAALDSPTRNTLLAELRQVAIERGTTVMLVSHNFNDVLYFAARALVLQAGCIVQDDKPEEILRRPVNKTIASLVEMDNIVPCQVEQQADVVFVKLINGVRFAWPGEVIPVATVCCLPGDCLYVCDEQLAYQLNPWVVMGGVVSQIVPGIGTYRIMVEAQGLPLTVRVQREQVIGRLSVGMHIKVAFNPGEAQLV</sequence>
<dbReference type="InterPro" id="IPR027417">
    <property type="entry name" value="P-loop_NTPase"/>
</dbReference>
<dbReference type="InterPro" id="IPR050093">
    <property type="entry name" value="ABC_SmlMolc_Importer"/>
</dbReference>
<organism evidence="6 7">
    <name type="scientific">Sporomusa ovata</name>
    <dbReference type="NCBI Taxonomy" id="2378"/>
    <lineage>
        <taxon>Bacteria</taxon>
        <taxon>Bacillati</taxon>
        <taxon>Bacillota</taxon>
        <taxon>Negativicutes</taxon>
        <taxon>Selenomonadales</taxon>
        <taxon>Sporomusaceae</taxon>
        <taxon>Sporomusa</taxon>
    </lineage>
</organism>
<dbReference type="CDD" id="cd03225">
    <property type="entry name" value="ABC_cobalt_CbiO_domain1"/>
    <property type="match status" value="1"/>
</dbReference>
<gene>
    <name evidence="6" type="ORF">SpAn4DRAFT_0143</name>
</gene>
<dbReference type="EMBL" id="CTRP01000014">
    <property type="protein sequence ID" value="CQR73681.1"/>
    <property type="molecule type" value="Genomic_DNA"/>
</dbReference>
<dbReference type="PROSITE" id="PS00211">
    <property type="entry name" value="ABC_TRANSPORTER_1"/>
    <property type="match status" value="1"/>
</dbReference>
<dbReference type="PANTHER" id="PTHR42781">
    <property type="entry name" value="SPERMIDINE/PUTRESCINE IMPORT ATP-BINDING PROTEIN POTA"/>
    <property type="match status" value="1"/>
</dbReference>
<keyword evidence="2" id="KW-0813">Transport</keyword>
<dbReference type="InterPro" id="IPR003439">
    <property type="entry name" value="ABC_transporter-like_ATP-bd"/>
</dbReference>
<name>A0A0U1L206_9FIRM</name>
<evidence type="ECO:0000256" key="2">
    <source>
        <dbReference type="ARBA" id="ARBA00022448"/>
    </source>
</evidence>
<dbReference type="InterPro" id="IPR003593">
    <property type="entry name" value="AAA+_ATPase"/>
</dbReference>
<keyword evidence="3" id="KW-0547">Nucleotide-binding</keyword>
<dbReference type="PROSITE" id="PS50893">
    <property type="entry name" value="ABC_TRANSPORTER_2"/>
    <property type="match status" value="1"/>
</dbReference>
<dbReference type="SMART" id="SM00382">
    <property type="entry name" value="AAA"/>
    <property type="match status" value="1"/>
</dbReference>
<dbReference type="GO" id="GO:0022857">
    <property type="term" value="F:transmembrane transporter activity"/>
    <property type="evidence" value="ECO:0007669"/>
    <property type="project" value="UniProtKB-ARBA"/>
</dbReference>
<dbReference type="GO" id="GO:0005886">
    <property type="term" value="C:plasma membrane"/>
    <property type="evidence" value="ECO:0007669"/>
    <property type="project" value="UniProtKB-SubCell"/>
</dbReference>
<comment type="subcellular location">
    <subcellularLocation>
        <location evidence="1">Cell membrane</location>
        <topology evidence="1">Peripheral membrane protein</topology>
    </subcellularLocation>
</comment>
<feature type="domain" description="ABC transporter" evidence="5">
    <location>
        <begin position="6"/>
        <end position="237"/>
    </location>
</feature>
<dbReference type="InterPro" id="IPR017871">
    <property type="entry name" value="ABC_transporter-like_CS"/>
</dbReference>
<keyword evidence="7" id="KW-1185">Reference proteome</keyword>
<evidence type="ECO:0000256" key="4">
    <source>
        <dbReference type="ARBA" id="ARBA00022840"/>
    </source>
</evidence>
<reference evidence="7" key="1">
    <citation type="submission" date="2015-03" db="EMBL/GenBank/DDBJ databases">
        <authorList>
            <person name="Nijsse Bart"/>
        </authorList>
    </citation>
    <scope>NUCLEOTIDE SEQUENCE [LARGE SCALE GENOMIC DNA]</scope>
</reference>
<accession>A0A0U1L206</accession>
<evidence type="ECO:0000256" key="3">
    <source>
        <dbReference type="ARBA" id="ARBA00022741"/>
    </source>
</evidence>
<evidence type="ECO:0000256" key="1">
    <source>
        <dbReference type="ARBA" id="ARBA00004202"/>
    </source>
</evidence>
<dbReference type="InterPro" id="IPR015856">
    <property type="entry name" value="ABC_transpr_CbiO/EcfA_su"/>
</dbReference>
<protein>
    <submittedName>
        <fullName evidence="6">Molybdenum transport ATP-binding protein ModC (TC 3.A.1.8.1)</fullName>
    </submittedName>
</protein>
<dbReference type="SUPFAM" id="SSF52540">
    <property type="entry name" value="P-loop containing nucleoside triphosphate hydrolases"/>
    <property type="match status" value="1"/>
</dbReference>
<proteinExistence type="predicted"/>
<evidence type="ECO:0000313" key="7">
    <source>
        <dbReference type="Proteomes" id="UP000049855"/>
    </source>
</evidence>
<dbReference type="Proteomes" id="UP000049855">
    <property type="component" value="Unassembled WGS sequence"/>
</dbReference>